<reference evidence="2 3" key="3">
    <citation type="journal article" date="2013" name="Rice">
        <title>Improvement of the Oryza sativa Nipponbare reference genome using next generation sequence and optical map data.</title>
        <authorList>
            <person name="Kawahara Y."/>
            <person name="de la Bastide M."/>
            <person name="Hamilton J.P."/>
            <person name="Kanamori H."/>
            <person name="McCombie W.R."/>
            <person name="Ouyang S."/>
            <person name="Schwartz D.C."/>
            <person name="Tanaka T."/>
            <person name="Wu J."/>
            <person name="Zhou S."/>
            <person name="Childs K.L."/>
            <person name="Davidson R.M."/>
            <person name="Lin H."/>
            <person name="Quesada-Ocampo L."/>
            <person name="Vaillancourt B."/>
            <person name="Sakai H."/>
            <person name="Lee S.S."/>
            <person name="Kim J."/>
            <person name="Numa H."/>
            <person name="Itoh T."/>
            <person name="Buell C.R."/>
            <person name="Matsumoto T."/>
        </authorList>
    </citation>
    <scope>NUCLEOTIDE SEQUENCE [LARGE SCALE GENOMIC DNA]</scope>
    <source>
        <strain evidence="3">cv. Nipponbare</strain>
    </source>
</reference>
<dbReference type="AlphaFoldDB" id="A0A0P0Y304"/>
<evidence type="ECO:0000256" key="1">
    <source>
        <dbReference type="SAM" id="MobiDB-lite"/>
    </source>
</evidence>
<gene>
    <name evidence="2" type="ordered locus">Os11g0502900</name>
    <name evidence="2" type="ORF">OSNPB_110502900</name>
</gene>
<feature type="region of interest" description="Disordered" evidence="1">
    <location>
        <begin position="42"/>
        <end position="70"/>
    </location>
</feature>
<dbReference type="InParanoid" id="A0A0P0Y304"/>
<organism evidence="2 3">
    <name type="scientific">Oryza sativa subsp. japonica</name>
    <name type="common">Rice</name>
    <dbReference type="NCBI Taxonomy" id="39947"/>
    <lineage>
        <taxon>Eukaryota</taxon>
        <taxon>Viridiplantae</taxon>
        <taxon>Streptophyta</taxon>
        <taxon>Embryophyta</taxon>
        <taxon>Tracheophyta</taxon>
        <taxon>Spermatophyta</taxon>
        <taxon>Magnoliopsida</taxon>
        <taxon>Liliopsida</taxon>
        <taxon>Poales</taxon>
        <taxon>Poaceae</taxon>
        <taxon>BOP clade</taxon>
        <taxon>Oryzoideae</taxon>
        <taxon>Oryzeae</taxon>
        <taxon>Oryzinae</taxon>
        <taxon>Oryza</taxon>
        <taxon>Oryza sativa</taxon>
    </lineage>
</organism>
<proteinExistence type="predicted"/>
<dbReference type="PaxDb" id="39947-A0A0P0Y304"/>
<keyword evidence="3" id="KW-1185">Reference proteome</keyword>
<dbReference type="Proteomes" id="UP000059680">
    <property type="component" value="Chromosome 11"/>
</dbReference>
<reference evidence="2 3" key="2">
    <citation type="journal article" date="2013" name="Plant Cell Physiol.">
        <title>Rice Annotation Project Database (RAP-DB): an integrative and interactive database for rice genomics.</title>
        <authorList>
            <person name="Sakai H."/>
            <person name="Lee S.S."/>
            <person name="Tanaka T."/>
            <person name="Numa H."/>
            <person name="Kim J."/>
            <person name="Kawahara Y."/>
            <person name="Wakimoto H."/>
            <person name="Yang C.C."/>
            <person name="Iwamoto M."/>
            <person name="Abe T."/>
            <person name="Yamada Y."/>
            <person name="Muto A."/>
            <person name="Inokuchi H."/>
            <person name="Ikemura T."/>
            <person name="Matsumoto T."/>
            <person name="Sasaki T."/>
            <person name="Itoh T."/>
        </authorList>
    </citation>
    <scope>NUCLEOTIDE SEQUENCE [LARGE SCALE GENOMIC DNA]</scope>
    <source>
        <strain evidence="3">cv. Nipponbare</strain>
    </source>
</reference>
<feature type="region of interest" description="Disordered" evidence="1">
    <location>
        <begin position="1"/>
        <end position="30"/>
    </location>
</feature>
<accession>A0A0P0Y304</accession>
<evidence type="ECO:0000313" key="2">
    <source>
        <dbReference type="EMBL" id="BAT14136.1"/>
    </source>
</evidence>
<dbReference type="EMBL" id="AP014967">
    <property type="protein sequence ID" value="BAT14136.1"/>
    <property type="molecule type" value="Genomic_DNA"/>
</dbReference>
<reference evidence="3" key="1">
    <citation type="journal article" date="2005" name="Nature">
        <title>The map-based sequence of the rice genome.</title>
        <authorList>
            <consortium name="International rice genome sequencing project (IRGSP)"/>
            <person name="Matsumoto T."/>
            <person name="Wu J."/>
            <person name="Kanamori H."/>
            <person name="Katayose Y."/>
            <person name="Fujisawa M."/>
            <person name="Namiki N."/>
            <person name="Mizuno H."/>
            <person name="Yamamoto K."/>
            <person name="Antonio B.A."/>
            <person name="Baba T."/>
            <person name="Sakata K."/>
            <person name="Nagamura Y."/>
            <person name="Aoki H."/>
            <person name="Arikawa K."/>
            <person name="Arita K."/>
            <person name="Bito T."/>
            <person name="Chiden Y."/>
            <person name="Fujitsuka N."/>
            <person name="Fukunaka R."/>
            <person name="Hamada M."/>
            <person name="Harada C."/>
            <person name="Hayashi A."/>
            <person name="Hijishita S."/>
            <person name="Honda M."/>
            <person name="Hosokawa S."/>
            <person name="Ichikawa Y."/>
            <person name="Idonuma A."/>
            <person name="Iijima M."/>
            <person name="Ikeda M."/>
            <person name="Ikeno M."/>
            <person name="Ito K."/>
            <person name="Ito S."/>
            <person name="Ito T."/>
            <person name="Ito Y."/>
            <person name="Ito Y."/>
            <person name="Iwabuchi A."/>
            <person name="Kamiya K."/>
            <person name="Karasawa W."/>
            <person name="Kurita K."/>
            <person name="Katagiri S."/>
            <person name="Kikuta A."/>
            <person name="Kobayashi H."/>
            <person name="Kobayashi N."/>
            <person name="Machita K."/>
            <person name="Maehara T."/>
            <person name="Masukawa M."/>
            <person name="Mizubayashi T."/>
            <person name="Mukai Y."/>
            <person name="Nagasaki H."/>
            <person name="Nagata Y."/>
            <person name="Naito S."/>
            <person name="Nakashima M."/>
            <person name="Nakama Y."/>
            <person name="Nakamichi Y."/>
            <person name="Nakamura M."/>
            <person name="Meguro A."/>
            <person name="Negishi M."/>
            <person name="Ohta I."/>
            <person name="Ohta T."/>
            <person name="Okamoto M."/>
            <person name="Ono N."/>
            <person name="Saji S."/>
            <person name="Sakaguchi M."/>
            <person name="Sakai K."/>
            <person name="Shibata M."/>
            <person name="Shimokawa T."/>
            <person name="Song J."/>
            <person name="Takazaki Y."/>
            <person name="Terasawa K."/>
            <person name="Tsugane M."/>
            <person name="Tsuji K."/>
            <person name="Ueda S."/>
            <person name="Waki K."/>
            <person name="Yamagata H."/>
            <person name="Yamamoto M."/>
            <person name="Yamamoto S."/>
            <person name="Yamane H."/>
            <person name="Yoshiki S."/>
            <person name="Yoshihara R."/>
            <person name="Yukawa K."/>
            <person name="Zhong H."/>
            <person name="Yano M."/>
            <person name="Yuan Q."/>
            <person name="Ouyang S."/>
            <person name="Liu J."/>
            <person name="Jones K.M."/>
            <person name="Gansberger K."/>
            <person name="Moffat K."/>
            <person name="Hill J."/>
            <person name="Bera J."/>
            <person name="Fadrosh D."/>
            <person name="Jin S."/>
            <person name="Johri S."/>
            <person name="Kim M."/>
            <person name="Overton L."/>
            <person name="Reardon M."/>
            <person name="Tsitrin T."/>
            <person name="Vuong H."/>
            <person name="Weaver B."/>
            <person name="Ciecko A."/>
            <person name="Tallon L."/>
            <person name="Jackson J."/>
            <person name="Pai G."/>
            <person name="Aken S.V."/>
            <person name="Utterback T."/>
            <person name="Reidmuller S."/>
            <person name="Feldblyum T."/>
            <person name="Hsiao J."/>
            <person name="Zismann V."/>
            <person name="Iobst S."/>
            <person name="de Vazeille A.R."/>
            <person name="Buell C.R."/>
            <person name="Ying K."/>
            <person name="Li Y."/>
            <person name="Lu T."/>
            <person name="Huang Y."/>
            <person name="Zhao Q."/>
            <person name="Feng Q."/>
            <person name="Zhang L."/>
            <person name="Zhu J."/>
            <person name="Weng Q."/>
            <person name="Mu J."/>
            <person name="Lu Y."/>
            <person name="Fan D."/>
            <person name="Liu Y."/>
            <person name="Guan J."/>
            <person name="Zhang Y."/>
            <person name="Yu S."/>
            <person name="Liu X."/>
            <person name="Zhang Y."/>
            <person name="Hong G."/>
            <person name="Han B."/>
            <person name="Choisne N."/>
            <person name="Demange N."/>
            <person name="Orjeda G."/>
            <person name="Samain S."/>
            <person name="Cattolico L."/>
            <person name="Pelletier E."/>
            <person name="Couloux A."/>
            <person name="Segurens B."/>
            <person name="Wincker P."/>
            <person name="D'Hont A."/>
            <person name="Scarpelli C."/>
            <person name="Weissenbach J."/>
            <person name="Salanoubat M."/>
            <person name="Quetier F."/>
            <person name="Yu Y."/>
            <person name="Kim H.R."/>
            <person name="Rambo T."/>
            <person name="Currie J."/>
            <person name="Collura K."/>
            <person name="Luo M."/>
            <person name="Yang T."/>
            <person name="Ammiraju J.S.S."/>
            <person name="Engler F."/>
            <person name="Soderlund C."/>
            <person name="Wing R.A."/>
            <person name="Palmer L.E."/>
            <person name="de la Bastide M."/>
            <person name="Spiegel L."/>
            <person name="Nascimento L."/>
            <person name="Zutavern T."/>
            <person name="O'Shaughnessy A."/>
            <person name="Dike S."/>
            <person name="Dedhia N."/>
            <person name="Preston R."/>
            <person name="Balija V."/>
            <person name="McCombie W.R."/>
            <person name="Chow T."/>
            <person name="Chen H."/>
            <person name="Chung M."/>
            <person name="Chen C."/>
            <person name="Shaw J."/>
            <person name="Wu H."/>
            <person name="Hsiao K."/>
            <person name="Chao Y."/>
            <person name="Chu M."/>
            <person name="Cheng C."/>
            <person name="Hour A."/>
            <person name="Lee P."/>
            <person name="Lin S."/>
            <person name="Lin Y."/>
            <person name="Liou J."/>
            <person name="Liu S."/>
            <person name="Hsing Y."/>
            <person name="Raghuvanshi S."/>
            <person name="Mohanty A."/>
            <person name="Bharti A.K."/>
            <person name="Gaur A."/>
            <person name="Gupta V."/>
            <person name="Kumar D."/>
            <person name="Ravi V."/>
            <person name="Vij S."/>
            <person name="Kapur A."/>
            <person name="Khurana P."/>
            <person name="Khurana P."/>
            <person name="Khurana J.P."/>
            <person name="Tyagi A.K."/>
            <person name="Gaikwad K."/>
            <person name="Singh A."/>
            <person name="Dalal V."/>
            <person name="Srivastava S."/>
            <person name="Dixit A."/>
            <person name="Pal A.K."/>
            <person name="Ghazi I.A."/>
            <person name="Yadav M."/>
            <person name="Pandit A."/>
            <person name="Bhargava A."/>
            <person name="Sureshbabu K."/>
            <person name="Batra K."/>
            <person name="Sharma T.R."/>
            <person name="Mohapatra T."/>
            <person name="Singh N.K."/>
            <person name="Messing J."/>
            <person name="Nelson A.B."/>
            <person name="Fuks G."/>
            <person name="Kavchok S."/>
            <person name="Keizer G."/>
            <person name="Linton E."/>
            <person name="Llaca V."/>
            <person name="Song R."/>
            <person name="Tanyolac B."/>
            <person name="Young S."/>
            <person name="Ho-Il K."/>
            <person name="Hahn J.H."/>
            <person name="Sangsakoo G."/>
            <person name="Vanavichit A."/>
            <person name="de Mattos Luiz.A.T."/>
            <person name="Zimmer P.D."/>
            <person name="Malone G."/>
            <person name="Dellagostin O."/>
            <person name="de Oliveira A.C."/>
            <person name="Bevan M."/>
            <person name="Bancroft I."/>
            <person name="Minx P."/>
            <person name="Cordum H."/>
            <person name="Wilson R."/>
            <person name="Cheng Z."/>
            <person name="Jin W."/>
            <person name="Jiang J."/>
            <person name="Leong S.A."/>
            <person name="Iwama H."/>
            <person name="Gojobori T."/>
            <person name="Itoh T."/>
            <person name="Niimura Y."/>
            <person name="Fujii Y."/>
            <person name="Habara T."/>
            <person name="Sakai H."/>
            <person name="Sato Y."/>
            <person name="Wilson G."/>
            <person name="Kumar K."/>
            <person name="McCouch S."/>
            <person name="Juretic N."/>
            <person name="Hoen D."/>
            <person name="Wright S."/>
            <person name="Bruskiewich R."/>
            <person name="Bureau T."/>
            <person name="Miyao A."/>
            <person name="Hirochika H."/>
            <person name="Nishikawa T."/>
            <person name="Kadowaki K."/>
            <person name="Sugiura M."/>
            <person name="Burr B."/>
            <person name="Sasaki T."/>
        </authorList>
    </citation>
    <scope>NUCLEOTIDE SEQUENCE [LARGE SCALE GENOMIC DNA]</scope>
    <source>
        <strain evidence="3">cv. Nipponbare</strain>
    </source>
</reference>
<sequence>MVESMGRIDATGLAWSSRQRRQGAEDRRPPLSLILLLTAAPLPRSPNGPFMRRSRGHESEGDGVDTSLIGNASSSWCLPPSLPLPSPSSLLASIEMASSSCARVRNKERKENGGR</sequence>
<evidence type="ECO:0000313" key="3">
    <source>
        <dbReference type="Proteomes" id="UP000059680"/>
    </source>
</evidence>
<name>A0A0P0Y304_ORYSJ</name>
<protein>
    <submittedName>
        <fullName evidence="2">Os11g0502900 protein</fullName>
    </submittedName>
</protein>